<dbReference type="SFLD" id="SFLDG01067">
    <property type="entry name" value="SPASM/twitch_domain_containing"/>
    <property type="match status" value="1"/>
</dbReference>
<dbReference type="HOGENOM" id="CLU_803196_0_0_2"/>
<gene>
    <name evidence="6" type="ORF">NTE_01648</name>
</gene>
<dbReference type="AlphaFoldDB" id="A0A075MWR7"/>
<evidence type="ECO:0000256" key="3">
    <source>
        <dbReference type="ARBA" id="ARBA00023004"/>
    </source>
</evidence>
<protein>
    <submittedName>
        <fullName evidence="6">Putative Fe-S oxidoreductase</fullName>
    </submittedName>
</protein>
<dbReference type="Pfam" id="PF04055">
    <property type="entry name" value="Radical_SAM"/>
    <property type="match status" value="1"/>
</dbReference>
<dbReference type="InterPro" id="IPR013785">
    <property type="entry name" value="Aldolase_TIM"/>
</dbReference>
<keyword evidence="7" id="KW-1185">Reference proteome</keyword>
<dbReference type="PROSITE" id="PS51918">
    <property type="entry name" value="RADICAL_SAM"/>
    <property type="match status" value="1"/>
</dbReference>
<evidence type="ECO:0000313" key="7">
    <source>
        <dbReference type="Proteomes" id="UP000028194"/>
    </source>
</evidence>
<keyword evidence="1" id="KW-0949">S-adenosyl-L-methionine</keyword>
<dbReference type="OrthoDB" id="6098at2157"/>
<dbReference type="GO" id="GO:0003824">
    <property type="term" value="F:catalytic activity"/>
    <property type="evidence" value="ECO:0007669"/>
    <property type="project" value="InterPro"/>
</dbReference>
<dbReference type="InterPro" id="IPR050377">
    <property type="entry name" value="Radical_SAM_PqqE_MftC-like"/>
</dbReference>
<evidence type="ECO:0000256" key="2">
    <source>
        <dbReference type="ARBA" id="ARBA00022723"/>
    </source>
</evidence>
<organism evidence="6 7">
    <name type="scientific">Candidatus Nitrososphaera evergladensis SR1</name>
    <dbReference type="NCBI Taxonomy" id="1459636"/>
    <lineage>
        <taxon>Archaea</taxon>
        <taxon>Nitrososphaerota</taxon>
        <taxon>Nitrososphaeria</taxon>
        <taxon>Nitrososphaerales</taxon>
        <taxon>Nitrososphaeraceae</taxon>
        <taxon>Nitrososphaera</taxon>
    </lineage>
</organism>
<evidence type="ECO:0000259" key="5">
    <source>
        <dbReference type="PROSITE" id="PS51918"/>
    </source>
</evidence>
<dbReference type="Gene3D" id="3.20.20.70">
    <property type="entry name" value="Aldolase class I"/>
    <property type="match status" value="1"/>
</dbReference>
<dbReference type="InterPro" id="IPR058240">
    <property type="entry name" value="rSAM_sf"/>
</dbReference>
<evidence type="ECO:0000313" key="6">
    <source>
        <dbReference type="EMBL" id="AIF83709.1"/>
    </source>
</evidence>
<sequence length="387" mass="44383">MPSLLAFAYGITRQKYSGHFTKNITMGGVDTIRTLKLLGKWSANRAVGRRRPLIAVFSMTHYCNFYCPMCPFGDADKEGQIATAKRRDLTTEQWKAVFDKVSKYCVWAIVEGGEPTSRPDFMELVKYLHGLKMPITLISNCSLLHTIDLDELKKHIQFVTCSIDSTYEEPYCKVRGVNPHMYRRVMDNLRLLTEHKVPHYLNSVITKYNTEEFIDQTYFDRAKELGASAVSFTFVEDRSDVDYSLLPDRQTMNKVCESILDYMGKQQKAGGLPVMIPQEYFQQILEHGRGLFDECGVWKSIFVNGDGTVMVPCWKFNSPENTYSLLEHSVDEIWSAPQWDIARTCHDCEVLGCIWYSSQPVSTFARNYMRGLGKIISQERPELAEAV</sequence>
<keyword evidence="4" id="KW-0411">Iron-sulfur</keyword>
<dbReference type="GO" id="GO:0046872">
    <property type="term" value="F:metal ion binding"/>
    <property type="evidence" value="ECO:0007669"/>
    <property type="project" value="UniProtKB-KW"/>
</dbReference>
<dbReference type="SUPFAM" id="SSF102114">
    <property type="entry name" value="Radical SAM enzymes"/>
    <property type="match status" value="1"/>
</dbReference>
<dbReference type="GO" id="GO:0051536">
    <property type="term" value="F:iron-sulfur cluster binding"/>
    <property type="evidence" value="ECO:0007669"/>
    <property type="project" value="UniProtKB-KW"/>
</dbReference>
<dbReference type="SFLD" id="SFLDS00029">
    <property type="entry name" value="Radical_SAM"/>
    <property type="match status" value="1"/>
</dbReference>
<dbReference type="Proteomes" id="UP000028194">
    <property type="component" value="Chromosome"/>
</dbReference>
<keyword evidence="2" id="KW-0479">Metal-binding</keyword>
<dbReference type="InterPro" id="IPR007197">
    <property type="entry name" value="rSAM"/>
</dbReference>
<dbReference type="KEGG" id="nev:NTE_01648"/>
<dbReference type="eggNOG" id="arCOG00938">
    <property type="taxonomic scope" value="Archaea"/>
</dbReference>
<proteinExistence type="predicted"/>
<dbReference type="STRING" id="1459636.NTE_01648"/>
<keyword evidence="3" id="KW-0408">Iron</keyword>
<evidence type="ECO:0000256" key="1">
    <source>
        <dbReference type="ARBA" id="ARBA00022691"/>
    </source>
</evidence>
<dbReference type="GeneID" id="41597423"/>
<reference evidence="6 7" key="1">
    <citation type="journal article" date="2014" name="PLoS ONE">
        <title>Genome Sequence of Candidatus Nitrososphaera evergladensis from Group I.1b Enriched from Everglades Soil Reveals Novel Genomic Features of the Ammonia-Oxidizing Archaea.</title>
        <authorList>
            <person name="Zhalnina K.V."/>
            <person name="Dias R."/>
            <person name="Leonard M.T."/>
            <person name="Dorr de Quadros P."/>
            <person name="Camargo F.A."/>
            <person name="Drew J.C."/>
            <person name="Farmerie W.G."/>
            <person name="Daroub S.H."/>
            <person name="Triplett E.W."/>
        </authorList>
    </citation>
    <scope>NUCLEOTIDE SEQUENCE [LARGE SCALE GENOMIC DNA]</scope>
    <source>
        <strain evidence="6 7">SR1</strain>
    </source>
</reference>
<feature type="domain" description="Radical SAM core" evidence="5">
    <location>
        <begin position="49"/>
        <end position="272"/>
    </location>
</feature>
<accession>A0A075MWR7</accession>
<evidence type="ECO:0000256" key="4">
    <source>
        <dbReference type="ARBA" id="ARBA00023014"/>
    </source>
</evidence>
<dbReference type="CDD" id="cd01335">
    <property type="entry name" value="Radical_SAM"/>
    <property type="match status" value="1"/>
</dbReference>
<dbReference type="PANTHER" id="PTHR11228:SF7">
    <property type="entry name" value="PQQA PEPTIDE CYCLASE"/>
    <property type="match status" value="1"/>
</dbReference>
<dbReference type="PANTHER" id="PTHR11228">
    <property type="entry name" value="RADICAL SAM DOMAIN PROTEIN"/>
    <property type="match status" value="1"/>
</dbReference>
<name>A0A075MWR7_9ARCH</name>
<dbReference type="EMBL" id="CP007174">
    <property type="protein sequence ID" value="AIF83709.1"/>
    <property type="molecule type" value="Genomic_DNA"/>
</dbReference>
<dbReference type="RefSeq" id="WP_148700432.1">
    <property type="nucleotide sequence ID" value="NZ_CP007174.1"/>
</dbReference>